<name>A0ABW5XZN4_9BACL</name>
<dbReference type="Proteomes" id="UP001597568">
    <property type="component" value="Unassembled WGS sequence"/>
</dbReference>
<sequence length="224" mass="25728">MLDRKKQRAERLKTLCFQAQLFENCQVCEKRDKSSVEPCAGCPIFHALNQVEGALENIKKFGIECYQVKEFPVYYVDREGNVYSNLLQGSATARATTLRRLKKRRSLRAHGVQLTGGVQKNVHKLVYEAIYGPVGKSEIIVHKNNDNFDNRLSNLATTTRSAHAKGKKRTDKYKRSEIKALKERMVEIEKLKKSMTWAEVATKYGVNPTTLRKNIYQYRKGNLV</sequence>
<accession>A0ABW5XZN4</accession>
<dbReference type="EC" id="3.1.-.-" evidence="2"/>
<organism evidence="2 3">
    <name type="scientific">Kurthia populi</name>
    <dbReference type="NCBI Taxonomy" id="1562132"/>
    <lineage>
        <taxon>Bacteria</taxon>
        <taxon>Bacillati</taxon>
        <taxon>Bacillota</taxon>
        <taxon>Bacilli</taxon>
        <taxon>Bacillales</taxon>
        <taxon>Caryophanaceae</taxon>
        <taxon>Kurthia</taxon>
    </lineage>
</organism>
<keyword evidence="3" id="KW-1185">Reference proteome</keyword>
<dbReference type="InterPro" id="IPR044925">
    <property type="entry name" value="His-Me_finger_sf"/>
</dbReference>
<reference evidence="3" key="1">
    <citation type="journal article" date="2019" name="Int. J. Syst. Evol. Microbiol.">
        <title>The Global Catalogue of Microorganisms (GCM) 10K type strain sequencing project: providing services to taxonomists for standard genome sequencing and annotation.</title>
        <authorList>
            <consortium name="The Broad Institute Genomics Platform"/>
            <consortium name="The Broad Institute Genome Sequencing Center for Infectious Disease"/>
            <person name="Wu L."/>
            <person name="Ma J."/>
        </authorList>
    </citation>
    <scope>NUCLEOTIDE SEQUENCE [LARGE SCALE GENOMIC DNA]</scope>
    <source>
        <strain evidence="3">KCTC 33522</strain>
    </source>
</reference>
<dbReference type="GO" id="GO:0004519">
    <property type="term" value="F:endonuclease activity"/>
    <property type="evidence" value="ECO:0007669"/>
    <property type="project" value="UniProtKB-KW"/>
</dbReference>
<evidence type="ECO:0000313" key="3">
    <source>
        <dbReference type="Proteomes" id="UP001597568"/>
    </source>
</evidence>
<evidence type="ECO:0000313" key="2">
    <source>
        <dbReference type="EMBL" id="MFD2868496.1"/>
    </source>
</evidence>
<dbReference type="EMBL" id="JBHUOR010000041">
    <property type="protein sequence ID" value="MFD2868496.1"/>
    <property type="molecule type" value="Genomic_DNA"/>
</dbReference>
<keyword evidence="2" id="KW-0255">Endonuclease</keyword>
<dbReference type="Gene3D" id="3.90.75.20">
    <property type="match status" value="1"/>
</dbReference>
<dbReference type="InterPro" id="IPR003615">
    <property type="entry name" value="HNH_nuc"/>
</dbReference>
<gene>
    <name evidence="2" type="ORF">ACFSY7_08290</name>
</gene>
<dbReference type="GO" id="GO:0016787">
    <property type="term" value="F:hydrolase activity"/>
    <property type="evidence" value="ECO:0007669"/>
    <property type="project" value="UniProtKB-KW"/>
</dbReference>
<evidence type="ECO:0000259" key="1">
    <source>
        <dbReference type="Pfam" id="PF13392"/>
    </source>
</evidence>
<dbReference type="SUPFAM" id="SSF54060">
    <property type="entry name" value="His-Me finger endonucleases"/>
    <property type="match status" value="1"/>
</dbReference>
<dbReference type="RefSeq" id="WP_380147550.1">
    <property type="nucleotide sequence ID" value="NZ_JBHUOR010000041.1"/>
</dbReference>
<dbReference type="Pfam" id="PF13392">
    <property type="entry name" value="HNH_3"/>
    <property type="match status" value="1"/>
</dbReference>
<proteinExistence type="predicted"/>
<comment type="caution">
    <text evidence="2">The sequence shown here is derived from an EMBL/GenBank/DDBJ whole genome shotgun (WGS) entry which is preliminary data.</text>
</comment>
<protein>
    <submittedName>
        <fullName evidence="2">HNH endonuclease signature motif containing protein</fullName>
        <ecNumber evidence="2">3.1.-.-</ecNumber>
    </submittedName>
</protein>
<feature type="domain" description="HNH nuclease" evidence="1">
    <location>
        <begin position="122"/>
        <end position="164"/>
    </location>
</feature>
<keyword evidence="2" id="KW-0540">Nuclease</keyword>
<keyword evidence="2" id="KW-0378">Hydrolase</keyword>